<feature type="compositionally biased region" description="Basic and acidic residues" evidence="1">
    <location>
        <begin position="641"/>
        <end position="652"/>
    </location>
</feature>
<name>A0A7S1V6C5_9EUKA</name>
<sequence>MPRTDIPFEVASGNFHNARSLLEPELDSDTRTSTVVSPVSLNVEAGRSAMALLGSGQARQEVTPQLVWSIIVRRSMKNDAATAATVAVAVAAFPTVPHAPAPTPAPPSATLSVSLTLAATCPLPLLALLLSASLASPFQSFSHPVADRTDVHLPLPPPLALSWIATERIKVALGEADKDDEERNVDAARRDRLFSADERDELVRLATLAFSTAQRYRDAAAAKAAASLLPALARLPVQRDRERDKATPRPLLPFLLAAGDFGPPFPVGTPVGSPSLSLSPADLQCLDHSARARLALADGDAKVVKREVKTVAEREAEREAAQGAGADGGRDAEAGGPISLSLRAHHEHARGNGTKALALLRSVRAAAERVAGRPTSPHDEVPLALSYARIAYHANAALVHARSSSFSAAYHSSTLAQSLLNRVVAKTTAAAAQAPDSTVPPAAISLGLGDFGYARTISANAGVLSLFAGEPERAEAQLAQSMVGAPTAQSLSLSLRYAQAVAALVAKETERVAAAPVPHVRSTVATSSLFVAKAPHVSLSTAPVPLSPSLTASVTRALRRAQQVASLAVSLSMCRPPTAAEDMNKRPSVAAVVAAWQRAEASASHPRVAQALASVASVAASVDSSNGGAKPFAASKGARRGKGDRGADRGNSRDASVLASELTALTSALQAAPTPAAGTLPNPDTDTTPVSLASLASPALRAAATDLAKEVSHPRYTCAATRLDRLSLLFVALSARTVEAYLHLVVGDAAPAASASAAALALADQVDEEIKRSSSATVSRTALLARSRAQRVAALLYGAEARVALGDQVDRDREREKGDRSAEALVESAGVAVAEALGAGRIVGADARSPAADEDGGWSVTAVTGARVDLSASVSLSTAALATLSGPKEREREREREREKVEDARGGAGRVVAALVESRAREPAADLAWLDALRETTEREAEATHRAALGTDMTSLPALARRTSRAGGTSGGRDGDVQPAWAHVMRALSLPTRTAAAASPAGQPHKNAGSASQRRHHRR</sequence>
<feature type="region of interest" description="Disordered" evidence="1">
    <location>
        <begin position="313"/>
        <end position="337"/>
    </location>
</feature>
<evidence type="ECO:0000256" key="1">
    <source>
        <dbReference type="SAM" id="MobiDB-lite"/>
    </source>
</evidence>
<proteinExistence type="predicted"/>
<organism evidence="2">
    <name type="scientific">Sexangularia sp. CB-2014</name>
    <dbReference type="NCBI Taxonomy" id="1486929"/>
    <lineage>
        <taxon>Eukaryota</taxon>
        <taxon>Amoebozoa</taxon>
        <taxon>Tubulinea</taxon>
        <taxon>Elardia</taxon>
        <taxon>Arcellinida</taxon>
        <taxon>Arcellinida incertae sedis</taxon>
        <taxon>Sexangularia</taxon>
    </lineage>
</organism>
<accession>A0A7S1V6C5</accession>
<evidence type="ECO:0000313" key="2">
    <source>
        <dbReference type="EMBL" id="CAD9289408.1"/>
    </source>
</evidence>
<reference evidence="2" key="1">
    <citation type="submission" date="2021-01" db="EMBL/GenBank/DDBJ databases">
        <authorList>
            <person name="Corre E."/>
            <person name="Pelletier E."/>
            <person name="Niang G."/>
            <person name="Scheremetjew M."/>
            <person name="Finn R."/>
            <person name="Kale V."/>
            <person name="Holt S."/>
            <person name="Cochrane G."/>
            <person name="Meng A."/>
            <person name="Brown T."/>
            <person name="Cohen L."/>
        </authorList>
    </citation>
    <scope>NUCLEOTIDE SEQUENCE</scope>
    <source>
        <strain evidence="2">ATCC 50979</strain>
    </source>
</reference>
<feature type="region of interest" description="Disordered" evidence="1">
    <location>
        <begin position="882"/>
        <end position="905"/>
    </location>
</feature>
<feature type="region of interest" description="Disordered" evidence="1">
    <location>
        <begin position="622"/>
        <end position="654"/>
    </location>
</feature>
<dbReference type="AlphaFoldDB" id="A0A7S1V6C5"/>
<protein>
    <submittedName>
        <fullName evidence="2">Uncharacterized protein</fullName>
    </submittedName>
</protein>
<dbReference type="EMBL" id="HBGL01002881">
    <property type="protein sequence ID" value="CAD9289408.1"/>
    <property type="molecule type" value="Transcribed_RNA"/>
</dbReference>
<feature type="compositionally biased region" description="Basic and acidic residues" evidence="1">
    <location>
        <begin position="887"/>
        <end position="905"/>
    </location>
</feature>
<feature type="region of interest" description="Disordered" evidence="1">
    <location>
        <begin position="940"/>
        <end position="979"/>
    </location>
</feature>
<feature type="region of interest" description="Disordered" evidence="1">
    <location>
        <begin position="991"/>
        <end position="1019"/>
    </location>
</feature>
<gene>
    <name evidence="2" type="ORF">SSP0437_LOCUS2191</name>
</gene>